<dbReference type="Proteomes" id="UP001239445">
    <property type="component" value="Unassembled WGS sequence"/>
</dbReference>
<evidence type="ECO:0000313" key="2">
    <source>
        <dbReference type="EMBL" id="KAK1755554.1"/>
    </source>
</evidence>
<feature type="transmembrane region" description="Helical" evidence="1">
    <location>
        <begin position="186"/>
        <end position="207"/>
    </location>
</feature>
<keyword evidence="1" id="KW-0472">Membrane</keyword>
<evidence type="ECO:0000313" key="3">
    <source>
        <dbReference type="Proteomes" id="UP001239445"/>
    </source>
</evidence>
<accession>A0AAJ0BE10</accession>
<comment type="caution">
    <text evidence="2">The sequence shown here is derived from an EMBL/GenBank/DDBJ whole genome shotgun (WGS) entry which is preliminary data.</text>
</comment>
<keyword evidence="1" id="KW-0812">Transmembrane</keyword>
<evidence type="ECO:0000256" key="1">
    <source>
        <dbReference type="SAM" id="Phobius"/>
    </source>
</evidence>
<keyword evidence="1" id="KW-1133">Transmembrane helix</keyword>
<feature type="transmembrane region" description="Helical" evidence="1">
    <location>
        <begin position="130"/>
        <end position="153"/>
    </location>
</feature>
<reference evidence="2" key="1">
    <citation type="submission" date="2023-06" db="EMBL/GenBank/DDBJ databases">
        <title>Genome-scale phylogeny and comparative genomics of the fungal order Sordariales.</title>
        <authorList>
            <consortium name="Lawrence Berkeley National Laboratory"/>
            <person name="Hensen N."/>
            <person name="Bonometti L."/>
            <person name="Westerberg I."/>
            <person name="Brannstrom I.O."/>
            <person name="Guillou S."/>
            <person name="Cros-Aarteil S."/>
            <person name="Calhoun S."/>
            <person name="Haridas S."/>
            <person name="Kuo A."/>
            <person name="Mondo S."/>
            <person name="Pangilinan J."/>
            <person name="Riley R."/>
            <person name="Labutti K."/>
            <person name="Andreopoulos B."/>
            <person name="Lipzen A."/>
            <person name="Chen C."/>
            <person name="Yanf M."/>
            <person name="Daum C."/>
            <person name="Ng V."/>
            <person name="Clum A."/>
            <person name="Steindorff A."/>
            <person name="Ohm R."/>
            <person name="Martin F."/>
            <person name="Silar P."/>
            <person name="Natvig D."/>
            <person name="Lalanne C."/>
            <person name="Gautier V."/>
            <person name="Ament-Velasquez S.L."/>
            <person name="Kruys A."/>
            <person name="Hutchinson M.I."/>
            <person name="Powell A.J."/>
            <person name="Barry K."/>
            <person name="Miller A.N."/>
            <person name="Grigoriev I.V."/>
            <person name="Debuchy R."/>
            <person name="Gladieux P."/>
            <person name="Thoren M.H."/>
            <person name="Johannesson H."/>
        </authorList>
    </citation>
    <scope>NUCLEOTIDE SEQUENCE</scope>
    <source>
        <strain evidence="2">PSN4</strain>
    </source>
</reference>
<organism evidence="2 3">
    <name type="scientific">Echria macrotheca</name>
    <dbReference type="NCBI Taxonomy" id="438768"/>
    <lineage>
        <taxon>Eukaryota</taxon>
        <taxon>Fungi</taxon>
        <taxon>Dikarya</taxon>
        <taxon>Ascomycota</taxon>
        <taxon>Pezizomycotina</taxon>
        <taxon>Sordariomycetes</taxon>
        <taxon>Sordariomycetidae</taxon>
        <taxon>Sordariales</taxon>
        <taxon>Schizotheciaceae</taxon>
        <taxon>Echria</taxon>
    </lineage>
</organism>
<gene>
    <name evidence="2" type="ORF">QBC47DRAFT_191066</name>
</gene>
<proteinExistence type="predicted"/>
<dbReference type="EMBL" id="MU839833">
    <property type="protein sequence ID" value="KAK1755554.1"/>
    <property type="molecule type" value="Genomic_DNA"/>
</dbReference>
<keyword evidence="3" id="KW-1185">Reference proteome</keyword>
<protein>
    <submittedName>
        <fullName evidence="2">Uncharacterized protein</fullName>
    </submittedName>
</protein>
<dbReference type="AlphaFoldDB" id="A0AAJ0BE10"/>
<sequence length="228" mass="24469">MQQIPNPWVPAAAAASHSLHLRSRVNRGTPHCGNFRGYSINIHLATDISQEVEALNVGILGVVGVEEAKRLLGTRQEIANPLGRGVFPDCHGGPRPRRSLVAVRRPGRAGQGTGNISGREFPLLFSRRLLFGRAAFVAFAKVVSSSLASFVVARSCGCRLGRSQGYPDFTILVSPTQRGTRRTSSLFQVILFSCSPFSLASPVVSFLSSLHTSSSGSAVLRGSHFRMS</sequence>
<name>A0AAJ0BE10_9PEZI</name>